<accession>A0ACB5SXL4</accession>
<protein>
    <submittedName>
        <fullName evidence="1">Unnamed protein product</fullName>
    </submittedName>
</protein>
<dbReference type="Proteomes" id="UP001165064">
    <property type="component" value="Unassembled WGS sequence"/>
</dbReference>
<reference evidence="1" key="1">
    <citation type="submission" date="2023-04" db="EMBL/GenBank/DDBJ databases">
        <title>Ambrosiozyma monospora NBRC 10751.</title>
        <authorList>
            <person name="Ichikawa N."/>
            <person name="Sato H."/>
            <person name="Tonouchi N."/>
        </authorList>
    </citation>
    <scope>NUCLEOTIDE SEQUENCE</scope>
    <source>
        <strain evidence="1">NBRC 10751</strain>
    </source>
</reference>
<gene>
    <name evidence="1" type="ORF">Amon02_000241600</name>
</gene>
<keyword evidence="2" id="KW-1185">Reference proteome</keyword>
<proteinExistence type="predicted"/>
<name>A0ACB5SXL4_AMBMO</name>
<evidence type="ECO:0000313" key="2">
    <source>
        <dbReference type="Proteomes" id="UP001165064"/>
    </source>
</evidence>
<evidence type="ECO:0000313" key="1">
    <source>
        <dbReference type="EMBL" id="GME76034.1"/>
    </source>
</evidence>
<sequence length="1045" mass="115859">MCSLNQLELTLWSNINSHFSLYLSTMTESHKRKREDSSVEDKKSLLTQSAEISFPRGGASVLTPLELKEISNEAKKDVLFEQNQITATEKGPKSKKHKKSKKIEEDIVGKTKTDSVTIDYLSFKLLNPGSIVLGQIKHVHKMELVLSLSDNLNGFIPITNISAELTKQLEDYQDQMDDSDEDSDDEEMINYGEEAKEKKEQIEFPKLSSRFSVGQWLRAKVVESSSQDKSKKSKKQQKKRIELSIEPEKVNESMDIKEDVIANGIIQASVKSIEDHGAILNVGKSKLSGFVSKKELANGGYSIDNLEVGSVLLFSISKTNDRTITCKVPYGAIKKQPIVSTISSIDSILPGMLVDALISEVTPEQGLVCKIHGIAHASINYAHLGVYDPTEIKHKFALGSTVKARITSSYLKNGEKKLQLSLLPNVLGLKRVGHDETEESAPLEAFPVGHIFDDVVVKGKDSSFIFVDVGSKFVRGQVHKTRVSEDSDKDMDFKIGSHHKARVLGYSQVDNLFSLTMNKKQIEEKFLTVDDIPIGGAVTAEVLRIVTDKGLKVKISDNFEAFVPSAHMSDIKLIYPERKFKIGGKVKGRVLNVTRHSGKVNVLVTLKKSLVNIEDDEVVGKFEDLEVGKRTPATVEKFHTSGCIVSFFGSVKAFLPNAEISETFVKRPEDHFKLNQTVKVRVLSIDPENKRVKVSCRVSDALSETQKKAMTKLVPGKSVVSIQVVERQKDNLVVELDGSNLRGFINAGQLIDGNYEQNRAALKKQKVGATLEALVLEKNARTRIVNLTTKPSLLKAAKEGSFPTQFQDIVVSNKELRGYVKSVNSNGLFVSFGNGLTGLVLPRYASEGPIEDLTTAFFVNQSVSCYVVRIDEEKKRFLLSLKKIANNSKIEPTVNPVDPEIKTLDQFVPGVVTKAVVKSVKSTQLNVQLADNQKGRIDISQVFDNIDEIKDPKKPLAAFKNGDVLDVKIIGYHDARTFKFLPITHRKSAQIVLELSARKSVLKDSKTFVSTSISDLSKGDEVVSYINNYARGYVWVTISPSLKAF</sequence>
<comment type="caution">
    <text evidence="1">The sequence shown here is derived from an EMBL/GenBank/DDBJ whole genome shotgun (WGS) entry which is preliminary data.</text>
</comment>
<organism evidence="1 2">
    <name type="scientific">Ambrosiozyma monospora</name>
    <name type="common">Yeast</name>
    <name type="synonym">Endomycopsis monosporus</name>
    <dbReference type="NCBI Taxonomy" id="43982"/>
    <lineage>
        <taxon>Eukaryota</taxon>
        <taxon>Fungi</taxon>
        <taxon>Dikarya</taxon>
        <taxon>Ascomycota</taxon>
        <taxon>Saccharomycotina</taxon>
        <taxon>Pichiomycetes</taxon>
        <taxon>Pichiales</taxon>
        <taxon>Pichiaceae</taxon>
        <taxon>Ambrosiozyma</taxon>
    </lineage>
</organism>
<dbReference type="EMBL" id="BSXS01001388">
    <property type="protein sequence ID" value="GME76034.1"/>
    <property type="molecule type" value="Genomic_DNA"/>
</dbReference>